<reference evidence="6" key="1">
    <citation type="submission" date="2020-08" db="EMBL/GenBank/DDBJ databases">
        <title>Sulfitobacter aestuariivivens sp. nov., isolated from a tidal flat.</title>
        <authorList>
            <person name="Park S."/>
            <person name="Yoon J.-H."/>
        </authorList>
    </citation>
    <scope>NUCLEOTIDE SEQUENCE</scope>
    <source>
        <strain evidence="6">TSTF-M16</strain>
    </source>
</reference>
<dbReference type="Pfam" id="PF04828">
    <property type="entry name" value="GFA"/>
    <property type="match status" value="1"/>
</dbReference>
<organism evidence="6 7">
    <name type="scientific">Sulfitobacter aestuariivivens</name>
    <dbReference type="NCBI Taxonomy" id="2766981"/>
    <lineage>
        <taxon>Bacteria</taxon>
        <taxon>Pseudomonadati</taxon>
        <taxon>Pseudomonadota</taxon>
        <taxon>Alphaproteobacteria</taxon>
        <taxon>Rhodobacterales</taxon>
        <taxon>Roseobacteraceae</taxon>
        <taxon>Sulfitobacter</taxon>
    </lineage>
</organism>
<accession>A0A927D4J6</accession>
<dbReference type="Gene3D" id="3.90.1590.10">
    <property type="entry name" value="glutathione-dependent formaldehyde- activating enzyme (gfa)"/>
    <property type="match status" value="1"/>
</dbReference>
<protein>
    <submittedName>
        <fullName evidence="6">GFA family protein</fullName>
    </submittedName>
</protein>
<dbReference type="Proteomes" id="UP000635142">
    <property type="component" value="Unassembled WGS sequence"/>
</dbReference>
<keyword evidence="4" id="KW-0456">Lyase</keyword>
<dbReference type="InterPro" id="IPR006913">
    <property type="entry name" value="CENP-V/GFA"/>
</dbReference>
<keyword evidence="3" id="KW-0862">Zinc</keyword>
<dbReference type="PANTHER" id="PTHR33337">
    <property type="entry name" value="GFA DOMAIN-CONTAINING PROTEIN"/>
    <property type="match status" value="1"/>
</dbReference>
<dbReference type="SUPFAM" id="SSF51316">
    <property type="entry name" value="Mss4-like"/>
    <property type="match status" value="1"/>
</dbReference>
<name>A0A927D4J6_9RHOB</name>
<evidence type="ECO:0000256" key="4">
    <source>
        <dbReference type="ARBA" id="ARBA00023239"/>
    </source>
</evidence>
<evidence type="ECO:0000256" key="3">
    <source>
        <dbReference type="ARBA" id="ARBA00022833"/>
    </source>
</evidence>
<dbReference type="RefSeq" id="WP_191075017.1">
    <property type="nucleotide sequence ID" value="NZ_JACTAG010000001.1"/>
</dbReference>
<evidence type="ECO:0000313" key="7">
    <source>
        <dbReference type="Proteomes" id="UP000635142"/>
    </source>
</evidence>
<dbReference type="GO" id="GO:0046872">
    <property type="term" value="F:metal ion binding"/>
    <property type="evidence" value="ECO:0007669"/>
    <property type="project" value="UniProtKB-KW"/>
</dbReference>
<proteinExistence type="inferred from homology"/>
<dbReference type="GO" id="GO:0016846">
    <property type="term" value="F:carbon-sulfur lyase activity"/>
    <property type="evidence" value="ECO:0007669"/>
    <property type="project" value="InterPro"/>
</dbReference>
<evidence type="ECO:0000259" key="5">
    <source>
        <dbReference type="PROSITE" id="PS51891"/>
    </source>
</evidence>
<evidence type="ECO:0000256" key="2">
    <source>
        <dbReference type="ARBA" id="ARBA00022723"/>
    </source>
</evidence>
<dbReference type="PANTHER" id="PTHR33337:SF40">
    <property type="entry name" value="CENP-V_GFA DOMAIN-CONTAINING PROTEIN-RELATED"/>
    <property type="match status" value="1"/>
</dbReference>
<dbReference type="InterPro" id="IPR011057">
    <property type="entry name" value="Mss4-like_sf"/>
</dbReference>
<comment type="similarity">
    <text evidence="1">Belongs to the Gfa family.</text>
</comment>
<feature type="domain" description="CENP-V/GFA" evidence="5">
    <location>
        <begin position="8"/>
        <end position="118"/>
    </location>
</feature>
<evidence type="ECO:0000313" key="6">
    <source>
        <dbReference type="EMBL" id="MBD3664108.1"/>
    </source>
</evidence>
<keyword evidence="7" id="KW-1185">Reference proteome</keyword>
<dbReference type="PROSITE" id="PS51891">
    <property type="entry name" value="CENP_V_GFA"/>
    <property type="match status" value="1"/>
</dbReference>
<comment type="caution">
    <text evidence="6">The sequence shown here is derived from an EMBL/GenBank/DDBJ whole genome shotgun (WGS) entry which is preliminary data.</text>
</comment>
<evidence type="ECO:0000256" key="1">
    <source>
        <dbReference type="ARBA" id="ARBA00005495"/>
    </source>
</evidence>
<keyword evidence="2" id="KW-0479">Metal-binding</keyword>
<gene>
    <name evidence="6" type="ORF">H9Q16_09260</name>
</gene>
<dbReference type="EMBL" id="JACTAG010000001">
    <property type="protein sequence ID" value="MBD3664108.1"/>
    <property type="molecule type" value="Genomic_DNA"/>
</dbReference>
<dbReference type="AlphaFoldDB" id="A0A927D4J6"/>
<sequence length="147" mass="16028">MERREMIYHAQCSCGTVRIEAEGEPVVQCYCHCNTCRGRTGSPINAPVLWPRSKVRFAAGEDKLRRYSDKGHPDGGLFSCGVCNGLVGIDLGEAGLFDIFAGLLSDLKFTPTVHINYENTVLPVKDGLPKLKDMPAEWGGSGELLAE</sequence>